<keyword evidence="4" id="KW-0547">Nucleotide-binding</keyword>
<feature type="binding site" evidence="7">
    <location>
        <position position="229"/>
    </location>
    <ligand>
        <name>ATP</name>
        <dbReference type="ChEBI" id="CHEBI:30616"/>
    </ligand>
</feature>
<dbReference type="Gene3D" id="3.40.50.1260">
    <property type="entry name" value="Phosphoglycerate kinase, N-terminal domain"/>
    <property type="match status" value="3"/>
</dbReference>
<dbReference type="InterPro" id="IPR015824">
    <property type="entry name" value="Phosphoglycerate_kinase_N"/>
</dbReference>
<feature type="binding site" evidence="7">
    <location>
        <position position="293"/>
    </location>
    <ligand>
        <name>ATP</name>
        <dbReference type="ChEBI" id="CHEBI:30616"/>
    </ligand>
</feature>
<dbReference type="PANTHER" id="PTHR11406:SF23">
    <property type="entry name" value="PHOSPHOGLYCERATE KINASE 1, CHLOROPLASTIC-RELATED"/>
    <property type="match status" value="1"/>
</dbReference>
<feature type="binding site" evidence="7">
    <location>
        <position position="324"/>
    </location>
    <ligand>
        <name>ATP</name>
        <dbReference type="ChEBI" id="CHEBI:30616"/>
    </ligand>
</feature>
<protein>
    <recommendedName>
        <fullName evidence="2 8">Phosphoglycerate kinase</fullName>
        <ecNumber evidence="2 8">2.7.2.3</ecNumber>
    </recommendedName>
</protein>
<evidence type="ECO:0000313" key="10">
    <source>
        <dbReference type="Proteomes" id="UP000177039"/>
    </source>
</evidence>
<dbReference type="PANTHER" id="PTHR11406">
    <property type="entry name" value="PHOSPHOGLYCERATE KINASE"/>
    <property type="match status" value="1"/>
</dbReference>
<comment type="caution">
    <text evidence="9">The sequence shown here is derived from an EMBL/GenBank/DDBJ whole genome shotgun (WGS) entry which is preliminary data.</text>
</comment>
<dbReference type="InterPro" id="IPR036043">
    <property type="entry name" value="Phosphoglycerate_kinase_sf"/>
</dbReference>
<evidence type="ECO:0000256" key="4">
    <source>
        <dbReference type="ARBA" id="ARBA00022741"/>
    </source>
</evidence>
<accession>A0A1F5H4G7</accession>
<evidence type="ECO:0000256" key="8">
    <source>
        <dbReference type="RuleBase" id="RU000532"/>
    </source>
</evidence>
<proteinExistence type="inferred from homology"/>
<dbReference type="Pfam" id="PF00162">
    <property type="entry name" value="PGK"/>
    <property type="match status" value="2"/>
</dbReference>
<dbReference type="GO" id="GO:0006096">
    <property type="term" value="P:glycolytic process"/>
    <property type="evidence" value="ECO:0007669"/>
    <property type="project" value="InterPro"/>
</dbReference>
<dbReference type="GO" id="GO:0006094">
    <property type="term" value="P:gluconeogenesis"/>
    <property type="evidence" value="ECO:0007669"/>
    <property type="project" value="TreeGrafter"/>
</dbReference>
<gene>
    <name evidence="9" type="ORF">A3B54_04710</name>
</gene>
<sequence>MIKLSDLDVAGKRVFLRADLDVPLGSLNAEPAGTKVLVGRRLTTNAEQATRLRNLKPTVEYLLSKQVKQVFIAGHIDRPTPSLQNGNPVIDPALSTQQLLGPLEEILGTKIVFKPGLSILHEPGLYQVDKPGSENSENVFLLENLRFWPGETVNNLEFVKLLAGLADIYVNEAFANCHRAHASMVGLPMLLPHAAGLHLEKEIFELNHLLENPARPFVAIVGGAKIETKVPVIENLAKVADYVLVGGKIAKQLTVNGSQSTDNANTKPGLELPYKPGLDESSNVIVATLTADGKDISDESISKFREIIGKAKTVVWNGPMGVFEEGFLKGSQAVAEAILKSGAYSVVGGGETIEFLAQNNLLAAGAGGFSFVSSGGGAMLVFLAGKELPGIKALE</sequence>
<dbReference type="Proteomes" id="UP000177039">
    <property type="component" value="Unassembled WGS sequence"/>
</dbReference>
<keyword evidence="3 8" id="KW-0808">Transferase</keyword>
<evidence type="ECO:0000256" key="5">
    <source>
        <dbReference type="ARBA" id="ARBA00022777"/>
    </source>
</evidence>
<evidence type="ECO:0000256" key="7">
    <source>
        <dbReference type="PIRSR" id="PIRSR000724-2"/>
    </source>
</evidence>
<reference evidence="9 10" key="1">
    <citation type="journal article" date="2016" name="Nat. Commun.">
        <title>Thousands of microbial genomes shed light on interconnected biogeochemical processes in an aquifer system.</title>
        <authorList>
            <person name="Anantharaman K."/>
            <person name="Brown C.T."/>
            <person name="Hug L.A."/>
            <person name="Sharon I."/>
            <person name="Castelle C.J."/>
            <person name="Probst A.J."/>
            <person name="Thomas B.C."/>
            <person name="Singh A."/>
            <person name="Wilkins M.J."/>
            <person name="Karaoz U."/>
            <person name="Brodie E.L."/>
            <person name="Williams K.H."/>
            <person name="Hubbard S.S."/>
            <person name="Banfield J.F."/>
        </authorList>
    </citation>
    <scope>NUCLEOTIDE SEQUENCE [LARGE SCALE GENOMIC DNA]</scope>
</reference>
<dbReference type="EMBL" id="MFBT01000025">
    <property type="protein sequence ID" value="OGD99056.1"/>
    <property type="molecule type" value="Genomic_DNA"/>
</dbReference>
<keyword evidence="5 8" id="KW-0418">Kinase</keyword>
<dbReference type="PRINTS" id="PR00477">
    <property type="entry name" value="PHGLYCKINASE"/>
</dbReference>
<evidence type="ECO:0000256" key="3">
    <source>
        <dbReference type="ARBA" id="ARBA00022679"/>
    </source>
</evidence>
<comment type="similarity">
    <text evidence="8">Belongs to the phosphoglycerate kinase family.</text>
</comment>
<dbReference type="PIRSF" id="PIRSF000724">
    <property type="entry name" value="Pgk"/>
    <property type="match status" value="1"/>
</dbReference>
<evidence type="ECO:0000256" key="2">
    <source>
        <dbReference type="ARBA" id="ARBA00013061"/>
    </source>
</evidence>
<dbReference type="GO" id="GO:0004618">
    <property type="term" value="F:phosphoglycerate kinase activity"/>
    <property type="evidence" value="ECO:0007669"/>
    <property type="project" value="UniProtKB-EC"/>
</dbReference>
<dbReference type="EC" id="2.7.2.3" evidence="2 8"/>
<evidence type="ECO:0000256" key="1">
    <source>
        <dbReference type="ARBA" id="ARBA00000642"/>
    </source>
</evidence>
<evidence type="ECO:0000256" key="6">
    <source>
        <dbReference type="ARBA" id="ARBA00022840"/>
    </source>
</evidence>
<evidence type="ECO:0000313" key="9">
    <source>
        <dbReference type="EMBL" id="OGD99056.1"/>
    </source>
</evidence>
<dbReference type="GO" id="GO:0005524">
    <property type="term" value="F:ATP binding"/>
    <property type="evidence" value="ECO:0007669"/>
    <property type="project" value="UniProtKB-KW"/>
</dbReference>
<comment type="catalytic activity">
    <reaction evidence="1 8">
        <text>(2R)-3-phosphoglycerate + ATP = (2R)-3-phospho-glyceroyl phosphate + ADP</text>
        <dbReference type="Rhea" id="RHEA:14801"/>
        <dbReference type="ChEBI" id="CHEBI:30616"/>
        <dbReference type="ChEBI" id="CHEBI:57604"/>
        <dbReference type="ChEBI" id="CHEBI:58272"/>
        <dbReference type="ChEBI" id="CHEBI:456216"/>
        <dbReference type="EC" id="2.7.2.3"/>
    </reaction>
</comment>
<name>A0A1F5H4G7_9BACT</name>
<dbReference type="AlphaFoldDB" id="A0A1F5H4G7"/>
<dbReference type="GO" id="GO:0043531">
    <property type="term" value="F:ADP binding"/>
    <property type="evidence" value="ECO:0007669"/>
    <property type="project" value="TreeGrafter"/>
</dbReference>
<dbReference type="InterPro" id="IPR001576">
    <property type="entry name" value="Phosphoglycerate_kinase"/>
</dbReference>
<dbReference type="GO" id="GO:0005829">
    <property type="term" value="C:cytosol"/>
    <property type="evidence" value="ECO:0007669"/>
    <property type="project" value="TreeGrafter"/>
</dbReference>
<keyword evidence="6 7" id="KW-0067">ATP-binding</keyword>
<organism evidence="9 10">
    <name type="scientific">Candidatus Curtissbacteria bacterium RIFCSPLOWO2_01_FULL_42_50</name>
    <dbReference type="NCBI Taxonomy" id="1797730"/>
    <lineage>
        <taxon>Bacteria</taxon>
        <taxon>Candidatus Curtissiibacteriota</taxon>
    </lineage>
</organism>
<dbReference type="SUPFAM" id="SSF53748">
    <property type="entry name" value="Phosphoglycerate kinase"/>
    <property type="match status" value="1"/>
</dbReference>